<gene>
    <name evidence="1" type="ORF">QYS49_34275</name>
</gene>
<reference evidence="1 2" key="1">
    <citation type="submission" date="2023-08" db="EMBL/GenBank/DDBJ databases">
        <title>Comparative genomics and taxonomic characterization of three novel marine species of genus Marivirga.</title>
        <authorList>
            <person name="Muhammad N."/>
            <person name="Kim S.-G."/>
        </authorList>
    </citation>
    <scope>NUCLEOTIDE SEQUENCE [LARGE SCALE GENOMIC DNA]</scope>
    <source>
        <strain evidence="1 2">BDSF4-3</strain>
    </source>
</reference>
<accession>A0AA51NCL1</accession>
<keyword evidence="2" id="KW-1185">Reference proteome</keyword>
<dbReference type="AlphaFoldDB" id="A0AA51NCL1"/>
<dbReference type="InterPro" id="IPR005358">
    <property type="entry name" value="Puta_zinc/iron-chelating_dom"/>
</dbReference>
<sequence>MTIKHKVLAVEKLFKRLDNEIAEFRKESGIYCFSGCGKCCNKTDIEASPLEFLPLAFHWFSEGKADEMLQKLEKNQSLNCMVYQPLSVVDQNHGHCGEYQYRGLICRLFGYGAGKDKYGQLRMVTCKLIKENQVENYEKAVEMLKSNSTVPVFSDYYQKLMQIDFRLAKDMLPINEAIQAALEAVMQYYAYRAFPVREGVA</sequence>
<organism evidence="1 2">
    <name type="scientific">Marivirga salinarum</name>
    <dbReference type="NCBI Taxonomy" id="3059078"/>
    <lineage>
        <taxon>Bacteria</taxon>
        <taxon>Pseudomonadati</taxon>
        <taxon>Bacteroidota</taxon>
        <taxon>Cytophagia</taxon>
        <taxon>Cytophagales</taxon>
        <taxon>Marivirgaceae</taxon>
        <taxon>Marivirga</taxon>
    </lineage>
</organism>
<protein>
    <submittedName>
        <fullName evidence="1">YkgJ family cysteine cluster protein</fullName>
    </submittedName>
</protein>
<dbReference type="Pfam" id="PF03692">
    <property type="entry name" value="CxxCxxCC"/>
    <property type="match status" value="1"/>
</dbReference>
<name>A0AA51NCL1_9BACT</name>
<dbReference type="Proteomes" id="UP001230496">
    <property type="component" value="Chromosome"/>
</dbReference>
<dbReference type="RefSeq" id="WP_308350883.1">
    <property type="nucleotide sequence ID" value="NZ_CP129971.1"/>
</dbReference>
<proteinExistence type="predicted"/>
<evidence type="ECO:0000313" key="2">
    <source>
        <dbReference type="Proteomes" id="UP001230496"/>
    </source>
</evidence>
<dbReference type="KEGG" id="msaa:QYS49_34275"/>
<evidence type="ECO:0000313" key="1">
    <source>
        <dbReference type="EMBL" id="WMN12673.1"/>
    </source>
</evidence>
<dbReference type="EMBL" id="CP129971">
    <property type="protein sequence ID" value="WMN12673.1"/>
    <property type="molecule type" value="Genomic_DNA"/>
</dbReference>